<feature type="region of interest" description="Disordered" evidence="1">
    <location>
        <begin position="1"/>
        <end position="79"/>
    </location>
</feature>
<dbReference type="AlphaFoldDB" id="A0A9W6XJW7"/>
<reference evidence="2" key="1">
    <citation type="submission" date="2023-04" db="EMBL/GenBank/DDBJ databases">
        <title>Phytophthora fragariaefolia NBRC 109709.</title>
        <authorList>
            <person name="Ichikawa N."/>
            <person name="Sato H."/>
            <person name="Tonouchi N."/>
        </authorList>
    </citation>
    <scope>NUCLEOTIDE SEQUENCE</scope>
    <source>
        <strain evidence="2">NBRC 109709</strain>
    </source>
</reference>
<keyword evidence="3" id="KW-1185">Reference proteome</keyword>
<gene>
    <name evidence="2" type="ORF">Pfra01_001214300</name>
</gene>
<organism evidence="2 3">
    <name type="scientific">Phytophthora fragariaefolia</name>
    <dbReference type="NCBI Taxonomy" id="1490495"/>
    <lineage>
        <taxon>Eukaryota</taxon>
        <taxon>Sar</taxon>
        <taxon>Stramenopiles</taxon>
        <taxon>Oomycota</taxon>
        <taxon>Peronosporomycetes</taxon>
        <taxon>Peronosporales</taxon>
        <taxon>Peronosporaceae</taxon>
        <taxon>Phytophthora</taxon>
    </lineage>
</organism>
<dbReference type="EMBL" id="BSXT01001222">
    <property type="protein sequence ID" value="GMF40051.1"/>
    <property type="molecule type" value="Genomic_DNA"/>
</dbReference>
<comment type="caution">
    <text evidence="2">The sequence shown here is derived from an EMBL/GenBank/DDBJ whole genome shotgun (WGS) entry which is preliminary data.</text>
</comment>
<accession>A0A9W6XJW7</accession>
<feature type="compositionally biased region" description="Basic and acidic residues" evidence="1">
    <location>
        <begin position="68"/>
        <end position="77"/>
    </location>
</feature>
<evidence type="ECO:0000313" key="3">
    <source>
        <dbReference type="Proteomes" id="UP001165121"/>
    </source>
</evidence>
<dbReference type="Proteomes" id="UP001165121">
    <property type="component" value="Unassembled WGS sequence"/>
</dbReference>
<name>A0A9W6XJW7_9STRA</name>
<proteinExistence type="predicted"/>
<feature type="compositionally biased region" description="Polar residues" evidence="1">
    <location>
        <begin position="14"/>
        <end position="67"/>
    </location>
</feature>
<protein>
    <submittedName>
        <fullName evidence="2">Unnamed protein product</fullName>
    </submittedName>
</protein>
<feature type="region of interest" description="Disordered" evidence="1">
    <location>
        <begin position="143"/>
        <end position="187"/>
    </location>
</feature>
<evidence type="ECO:0000256" key="1">
    <source>
        <dbReference type="SAM" id="MobiDB-lite"/>
    </source>
</evidence>
<sequence>MLLVRPKLIRHSSMRLNNRSNVSRQESNESAPKHMSSTNDPLSKTGTSEDWSDSPLANMSPLGSFTTAERESGKSELSRSALNRVRLWVTVSVGEPPTAVSAASAIQTRSAKRANLLGVERTPTERCQSSADRSSGHFLIQTAFEATQNAPVHKQKQRSSELSESSSLPGIHWQHQGSSTTDTSPCP</sequence>
<feature type="compositionally biased region" description="Polar residues" evidence="1">
    <location>
        <begin position="175"/>
        <end position="187"/>
    </location>
</feature>
<evidence type="ECO:0000313" key="2">
    <source>
        <dbReference type="EMBL" id="GMF40051.1"/>
    </source>
</evidence>